<sequence>MPCSRRTRAVVQFLYAVPKMASMQIVFPLSRDLRSFPEESTFLVESISST</sequence>
<evidence type="ECO:0000313" key="2">
    <source>
        <dbReference type="Proteomes" id="UP000001627"/>
    </source>
</evidence>
<protein>
    <submittedName>
        <fullName evidence="1">Uncharacterized protein</fullName>
    </submittedName>
</protein>
<name>C6V555_NEORI</name>
<organism evidence="1 2">
    <name type="scientific">Neorickettsia risticii (strain Illinois)</name>
    <dbReference type="NCBI Taxonomy" id="434131"/>
    <lineage>
        <taxon>Bacteria</taxon>
        <taxon>Pseudomonadati</taxon>
        <taxon>Pseudomonadota</taxon>
        <taxon>Alphaproteobacteria</taxon>
        <taxon>Rickettsiales</taxon>
        <taxon>Anaplasmataceae</taxon>
        <taxon>Neorickettsia</taxon>
    </lineage>
</organism>
<evidence type="ECO:0000313" key="1">
    <source>
        <dbReference type="EMBL" id="ACT69520.1"/>
    </source>
</evidence>
<dbReference type="HOGENOM" id="CLU_3120320_0_0_5"/>
<dbReference type="EMBL" id="CP001431">
    <property type="protein sequence ID" value="ACT69520.1"/>
    <property type="molecule type" value="Genomic_DNA"/>
</dbReference>
<dbReference type="AlphaFoldDB" id="C6V555"/>
<keyword evidence="2" id="KW-1185">Reference proteome</keyword>
<dbReference type="STRING" id="434131.NRI_0543"/>
<reference evidence="1 2" key="1">
    <citation type="journal article" date="2009" name="Nucleic Acids Res.">
        <title>Analysis of complete genome sequence of Neorickettsia risticii: causative agent of Potomac horse fever.</title>
        <authorList>
            <person name="Lin M."/>
            <person name="Zhang C."/>
            <person name="Gibson K."/>
            <person name="Rikihisa Y."/>
        </authorList>
    </citation>
    <scope>NUCLEOTIDE SEQUENCE [LARGE SCALE GENOMIC DNA]</scope>
    <source>
        <strain evidence="1 2">Illinois</strain>
    </source>
</reference>
<dbReference type="KEGG" id="nri:NRI_0543"/>
<gene>
    <name evidence="1" type="ordered locus">NRI_0543</name>
</gene>
<dbReference type="Proteomes" id="UP000001627">
    <property type="component" value="Chromosome"/>
</dbReference>
<accession>C6V555</accession>
<proteinExistence type="predicted"/>